<dbReference type="EMBL" id="CP076022">
    <property type="protein sequence ID" value="QWC10436.1"/>
    <property type="molecule type" value="Genomic_DNA"/>
</dbReference>
<sequence>MSHSEQSSGRRVRVLEGRSDAERRSLKKAVLVRDFYYAVALLMCIGLAVYVFQNVPLDTVLPGSGRRGSNGNPAPYVMCMPPIVAVLIWRVFRRRPLRQGKNALVRRYVLAGVIPVLMVVGQAGVAHSLFEAAGLTG</sequence>
<keyword evidence="1" id="KW-1133">Transmembrane helix</keyword>
<proteinExistence type="predicted"/>
<gene>
    <name evidence="2" type="ORF">KKR91_01915</name>
</gene>
<keyword evidence="3" id="KW-1185">Reference proteome</keyword>
<accession>A0A975M6P0</accession>
<dbReference type="RefSeq" id="WP_215057257.1">
    <property type="nucleotide sequence ID" value="NZ_CP076022.1"/>
</dbReference>
<feature type="transmembrane region" description="Helical" evidence="1">
    <location>
        <begin position="73"/>
        <end position="92"/>
    </location>
</feature>
<name>A0A975M6P0_9MICC</name>
<dbReference type="KEGG" id="ajg:KKR91_01915"/>
<reference evidence="2 3" key="1">
    <citation type="submission" date="2021-05" db="EMBL/GenBank/DDBJ databases">
        <title>Novel species in genus Arthrobacter.</title>
        <authorList>
            <person name="Zhang G."/>
        </authorList>
    </citation>
    <scope>NUCLEOTIDE SEQUENCE [LARGE SCALE GENOMIC DNA]</scope>
    <source>
        <strain evidence="3">zg-ZUI227</strain>
    </source>
</reference>
<evidence type="ECO:0000313" key="3">
    <source>
        <dbReference type="Proteomes" id="UP000676885"/>
    </source>
</evidence>
<dbReference type="AlphaFoldDB" id="A0A975M6P0"/>
<feature type="transmembrane region" description="Helical" evidence="1">
    <location>
        <begin position="35"/>
        <end position="53"/>
    </location>
</feature>
<keyword evidence="1" id="KW-0812">Transmembrane</keyword>
<evidence type="ECO:0000256" key="1">
    <source>
        <dbReference type="SAM" id="Phobius"/>
    </source>
</evidence>
<dbReference type="Proteomes" id="UP000676885">
    <property type="component" value="Chromosome"/>
</dbReference>
<keyword evidence="1" id="KW-0472">Membrane</keyword>
<feature type="transmembrane region" description="Helical" evidence="1">
    <location>
        <begin position="104"/>
        <end position="130"/>
    </location>
</feature>
<evidence type="ECO:0000313" key="2">
    <source>
        <dbReference type="EMBL" id="QWC10436.1"/>
    </source>
</evidence>
<protein>
    <submittedName>
        <fullName evidence="2">Uncharacterized protein</fullName>
    </submittedName>
</protein>
<organism evidence="2 3">
    <name type="scientific">Arthrobacter jiangjiafuii</name>
    <dbReference type="NCBI Taxonomy" id="2817475"/>
    <lineage>
        <taxon>Bacteria</taxon>
        <taxon>Bacillati</taxon>
        <taxon>Actinomycetota</taxon>
        <taxon>Actinomycetes</taxon>
        <taxon>Micrococcales</taxon>
        <taxon>Micrococcaceae</taxon>
        <taxon>Arthrobacter</taxon>
    </lineage>
</organism>